<dbReference type="InterPro" id="IPR050272">
    <property type="entry name" value="Isochorismatase-like_hydrls"/>
</dbReference>
<comment type="caution">
    <text evidence="4">The sequence shown here is derived from an EMBL/GenBank/DDBJ whole genome shotgun (WGS) entry which is preliminary data.</text>
</comment>
<dbReference type="EMBL" id="JANARS010000014">
    <property type="protein sequence ID" value="MCP3424384.1"/>
    <property type="molecule type" value="Genomic_DNA"/>
</dbReference>
<protein>
    <submittedName>
        <fullName evidence="4">Isochorismatase family protein</fullName>
    </submittedName>
</protein>
<dbReference type="PANTHER" id="PTHR43540:SF1">
    <property type="entry name" value="ISOCHORISMATASE HYDROLASE"/>
    <property type="match status" value="1"/>
</dbReference>
<dbReference type="Gene3D" id="3.40.50.850">
    <property type="entry name" value="Isochorismatase-like"/>
    <property type="match status" value="1"/>
</dbReference>
<evidence type="ECO:0000259" key="3">
    <source>
        <dbReference type="Pfam" id="PF00857"/>
    </source>
</evidence>
<sequence length="214" mass="22036">MPDETTSPRPDEPFGGSLRPGPSPAVLAVDMMRAYFDPASALCLPDDDCLQSAARVLATARQHGVPVVHTRVRYSADGADGGVFFRKVPALQALVGDGPMGELMAPVAPVDDELVVVKQYASAFFGTSLASTLHARGIDTVVVVGVSTSGCIRATAVDAIQHGFVPLVVADAVGDRAPGPHEANLSDLAAKYAEVVDEATALDYLGSVAPGGAR</sequence>
<dbReference type="Proteomes" id="UP001204524">
    <property type="component" value="Unassembled WGS sequence"/>
</dbReference>
<dbReference type="Pfam" id="PF00857">
    <property type="entry name" value="Isochorismatase"/>
    <property type="match status" value="1"/>
</dbReference>
<name>A0ABT1L2Y3_9ACTN</name>
<feature type="domain" description="Isochorismatase-like" evidence="3">
    <location>
        <begin position="25"/>
        <end position="198"/>
    </location>
</feature>
<gene>
    <name evidence="4" type="ORF">NCI01_21505</name>
</gene>
<keyword evidence="5" id="KW-1185">Reference proteome</keyword>
<proteinExistence type="predicted"/>
<dbReference type="PANTHER" id="PTHR43540">
    <property type="entry name" value="PEROXYUREIDOACRYLATE/UREIDOACRYLATE AMIDOHYDROLASE-RELATED"/>
    <property type="match status" value="1"/>
</dbReference>
<accession>A0ABT1L2Y3</accession>
<dbReference type="PRINTS" id="PR01398">
    <property type="entry name" value="ISCHRISMTASE"/>
</dbReference>
<dbReference type="InterPro" id="IPR036380">
    <property type="entry name" value="Isochorismatase-like_sf"/>
</dbReference>
<reference evidence="4 5" key="1">
    <citation type="submission" date="2022-06" db="EMBL/GenBank/DDBJ databases">
        <authorList>
            <person name="So Y."/>
        </authorList>
    </citation>
    <scope>NUCLEOTIDE SEQUENCE [LARGE SCALE GENOMIC DNA]</scope>
    <source>
        <strain evidence="4 5">STR3</strain>
    </source>
</reference>
<organism evidence="4 5">
    <name type="scientific">Nocardioides pinisoli</name>
    <dbReference type="NCBI Taxonomy" id="2950279"/>
    <lineage>
        <taxon>Bacteria</taxon>
        <taxon>Bacillati</taxon>
        <taxon>Actinomycetota</taxon>
        <taxon>Actinomycetes</taxon>
        <taxon>Propionibacteriales</taxon>
        <taxon>Nocardioidaceae</taxon>
        <taxon>Nocardioides</taxon>
    </lineage>
</organism>
<feature type="region of interest" description="Disordered" evidence="2">
    <location>
        <begin position="1"/>
        <end position="21"/>
    </location>
</feature>
<evidence type="ECO:0000313" key="4">
    <source>
        <dbReference type="EMBL" id="MCP3424384.1"/>
    </source>
</evidence>
<evidence type="ECO:0000256" key="2">
    <source>
        <dbReference type="SAM" id="MobiDB-lite"/>
    </source>
</evidence>
<dbReference type="InterPro" id="IPR000868">
    <property type="entry name" value="Isochorismatase-like_dom"/>
</dbReference>
<evidence type="ECO:0000313" key="5">
    <source>
        <dbReference type="Proteomes" id="UP001204524"/>
    </source>
</evidence>
<evidence type="ECO:0000256" key="1">
    <source>
        <dbReference type="ARBA" id="ARBA00022801"/>
    </source>
</evidence>
<dbReference type="SUPFAM" id="SSF52499">
    <property type="entry name" value="Isochorismatase-like hydrolases"/>
    <property type="match status" value="1"/>
</dbReference>
<keyword evidence="1" id="KW-0378">Hydrolase</keyword>
<dbReference type="InterPro" id="IPR016291">
    <property type="entry name" value="Isochorismatase"/>
</dbReference>
<dbReference type="RefSeq" id="WP_254183540.1">
    <property type="nucleotide sequence ID" value="NZ_JANARS010000014.1"/>
</dbReference>